<feature type="compositionally biased region" description="Acidic residues" evidence="1">
    <location>
        <begin position="25"/>
        <end position="46"/>
    </location>
</feature>
<gene>
    <name evidence="2" type="ORF">LIER_31984</name>
</gene>
<protein>
    <submittedName>
        <fullName evidence="2">Uncharacterized protein</fullName>
    </submittedName>
</protein>
<dbReference type="AlphaFoldDB" id="A0AAV3RXY0"/>
<evidence type="ECO:0000313" key="3">
    <source>
        <dbReference type="Proteomes" id="UP001454036"/>
    </source>
</evidence>
<feature type="region of interest" description="Disordered" evidence="1">
    <location>
        <begin position="24"/>
        <end position="46"/>
    </location>
</feature>
<proteinExistence type="predicted"/>
<dbReference type="EMBL" id="BAABME010012088">
    <property type="protein sequence ID" value="GAA0184696.1"/>
    <property type="molecule type" value="Genomic_DNA"/>
</dbReference>
<evidence type="ECO:0000256" key="1">
    <source>
        <dbReference type="SAM" id="MobiDB-lite"/>
    </source>
</evidence>
<evidence type="ECO:0000313" key="2">
    <source>
        <dbReference type="EMBL" id="GAA0184696.1"/>
    </source>
</evidence>
<dbReference type="Proteomes" id="UP001454036">
    <property type="component" value="Unassembled WGS sequence"/>
</dbReference>
<comment type="caution">
    <text evidence="2">The sequence shown here is derived from an EMBL/GenBank/DDBJ whole genome shotgun (WGS) entry which is preliminary data.</text>
</comment>
<name>A0AAV3RXY0_LITER</name>
<keyword evidence="3" id="KW-1185">Reference proteome</keyword>
<reference evidence="2 3" key="1">
    <citation type="submission" date="2024-01" db="EMBL/GenBank/DDBJ databases">
        <title>The complete chloroplast genome sequence of Lithospermum erythrorhizon: insights into the phylogenetic relationship among Boraginaceae species and the maternal lineages of purple gromwells.</title>
        <authorList>
            <person name="Okada T."/>
            <person name="Watanabe K."/>
        </authorList>
    </citation>
    <scope>NUCLEOTIDE SEQUENCE [LARGE SCALE GENOMIC DNA]</scope>
</reference>
<organism evidence="2 3">
    <name type="scientific">Lithospermum erythrorhizon</name>
    <name type="common">Purple gromwell</name>
    <name type="synonym">Lithospermum officinale var. erythrorhizon</name>
    <dbReference type="NCBI Taxonomy" id="34254"/>
    <lineage>
        <taxon>Eukaryota</taxon>
        <taxon>Viridiplantae</taxon>
        <taxon>Streptophyta</taxon>
        <taxon>Embryophyta</taxon>
        <taxon>Tracheophyta</taxon>
        <taxon>Spermatophyta</taxon>
        <taxon>Magnoliopsida</taxon>
        <taxon>eudicotyledons</taxon>
        <taxon>Gunneridae</taxon>
        <taxon>Pentapetalae</taxon>
        <taxon>asterids</taxon>
        <taxon>lamiids</taxon>
        <taxon>Boraginales</taxon>
        <taxon>Boraginaceae</taxon>
        <taxon>Boraginoideae</taxon>
        <taxon>Lithospermeae</taxon>
        <taxon>Lithospermum</taxon>
    </lineage>
</organism>
<sequence length="137" mass="15952">MESHYSTECPNYVKKESKNYYSILSDDDSDEEEEEGVIPNDDEGELTEEELMGNYQMLFVKWSKPTQAYTTREIKHSNLVQKNHELTKLVEEQRVEICILEEKIWAMIKEIKIMNSSTEVLDEILLQGTRSGDNIGI</sequence>
<accession>A0AAV3RXY0</accession>